<feature type="domain" description="EFHB C-terminal EF-hand" evidence="1">
    <location>
        <begin position="418"/>
        <end position="491"/>
    </location>
</feature>
<evidence type="ECO:0000313" key="2">
    <source>
        <dbReference type="EMBL" id="EDV51428.1"/>
    </source>
</evidence>
<dbReference type="Pfam" id="PF25325">
    <property type="entry name" value="EF-hand_EFHB_C"/>
    <property type="match status" value="1"/>
</dbReference>
<evidence type="ECO:0000259" key="1">
    <source>
        <dbReference type="Pfam" id="PF25325"/>
    </source>
</evidence>
<dbReference type="PhylomeDB" id="B3NGX1"/>
<organism evidence="2 3">
    <name type="scientific">Drosophila erecta</name>
    <name type="common">Fruit fly</name>
    <dbReference type="NCBI Taxonomy" id="7220"/>
    <lineage>
        <taxon>Eukaryota</taxon>
        <taxon>Metazoa</taxon>
        <taxon>Ecdysozoa</taxon>
        <taxon>Arthropoda</taxon>
        <taxon>Hexapoda</taxon>
        <taxon>Insecta</taxon>
        <taxon>Pterygota</taxon>
        <taxon>Neoptera</taxon>
        <taxon>Endopterygota</taxon>
        <taxon>Diptera</taxon>
        <taxon>Brachycera</taxon>
        <taxon>Muscomorpha</taxon>
        <taxon>Ephydroidea</taxon>
        <taxon>Drosophilidae</taxon>
        <taxon>Drosophila</taxon>
        <taxon>Sophophora</taxon>
    </lineage>
</organism>
<dbReference type="InterPro" id="IPR011992">
    <property type="entry name" value="EF-hand-dom_pair"/>
</dbReference>
<protein>
    <recommendedName>
        <fullName evidence="1">EFHB C-terminal EF-hand domain-containing protein</fullName>
    </recommendedName>
</protein>
<keyword evidence="3" id="KW-1185">Reference proteome</keyword>
<sequence length="499" mass="58248">MANKGHFIERNGTFRAAGLPSFGDDKISFKDFLIITQPAEDIRHQIELQCRRNKPQPIGKLSPFLPYSKIGEILSSEGEKTRVARFKEEFLEDMYCKSGKPGYIQPTHSKPDDVTNWSQTFGRANPPAETLYSTIMPKKSADQVNREYAEFHQGHIISNNHYFPSEQINRRYKKPFDRFQTFGVLQGAEHSGTTMKKCLMQGDEHLTVVSKPWKDFVTKTKGPLGKKYEKYLDQVPDLVFGFRRRTDKCNIKMLLEDIRPCEEDDSLVMALSYLNRLRESLHKRNDFYMMDLIALLEREDKEHTGHMPLWQILGTMHKLHIRVDEAKIRTMLSHFGKIIDEGCRTERVNYDQFCRILSVQQPLPDVGCIGHIPDNMYNKETTYRNLCKDRMKDIPVTPEFNWPNRSLHDTDDVNTHVKDIIQPELATKVGLRPSDMTWPRRKDEMKRIFDNIVSKDAFEDIWQRLMTKNKDQDRDLDKKELASVAQFRAEMISDMTSST</sequence>
<dbReference type="OMA" id="DCIRPIY"/>
<evidence type="ECO:0000313" key="3">
    <source>
        <dbReference type="Proteomes" id="UP000008711"/>
    </source>
</evidence>
<name>B3NGX1_DROER</name>
<reference evidence="2 3" key="2">
    <citation type="journal article" date="2008" name="Bioinformatics">
        <title>Assembly reconciliation.</title>
        <authorList>
            <person name="Zimin A.V."/>
            <person name="Smith D.R."/>
            <person name="Sutton G."/>
            <person name="Yorke J.A."/>
        </authorList>
    </citation>
    <scope>NUCLEOTIDE SEQUENCE [LARGE SCALE GENOMIC DNA]</scope>
    <source>
        <strain evidence="2 3">TSC#14021-0224.01</strain>
    </source>
</reference>
<dbReference type="InterPro" id="IPR057428">
    <property type="entry name" value="EFHB_EF-hand_C"/>
</dbReference>
<dbReference type="SUPFAM" id="SSF47473">
    <property type="entry name" value="EF-hand"/>
    <property type="match status" value="1"/>
</dbReference>
<dbReference type="OrthoDB" id="2096280at2759"/>
<proteinExistence type="predicted"/>
<dbReference type="KEGG" id="der:6544540"/>
<dbReference type="AlphaFoldDB" id="B3NGX1"/>
<dbReference type="Proteomes" id="UP000008711">
    <property type="component" value="Unassembled WGS sequence"/>
</dbReference>
<dbReference type="eggNOG" id="ENOG502QV2M">
    <property type="taxonomic scope" value="Eukaryota"/>
</dbReference>
<dbReference type="HOGENOM" id="CLU_546623_0_0_1"/>
<dbReference type="EMBL" id="CH954178">
    <property type="protein sequence ID" value="EDV51428.1"/>
    <property type="molecule type" value="Genomic_DNA"/>
</dbReference>
<accession>B3NGX1</accession>
<reference evidence="2 3" key="1">
    <citation type="journal article" date="2007" name="Nature">
        <title>Evolution of genes and genomes on the Drosophila phylogeny.</title>
        <authorList>
            <consortium name="Drosophila 12 Genomes Consortium"/>
            <person name="Clark A.G."/>
            <person name="Eisen M.B."/>
            <person name="Smith D.R."/>
            <person name="Bergman C.M."/>
            <person name="Oliver B."/>
            <person name="Markow T.A."/>
            <person name="Kaufman T.C."/>
            <person name="Kellis M."/>
            <person name="Gelbart W."/>
            <person name="Iyer V.N."/>
            <person name="Pollard D.A."/>
            <person name="Sackton T.B."/>
            <person name="Larracuente A.M."/>
            <person name="Singh N.D."/>
            <person name="Abad J.P."/>
            <person name="Abt D.N."/>
            <person name="Adryan B."/>
            <person name="Aguade M."/>
            <person name="Akashi H."/>
            <person name="Anderson W.W."/>
            <person name="Aquadro C.F."/>
            <person name="Ardell D.H."/>
            <person name="Arguello R."/>
            <person name="Artieri C.G."/>
            <person name="Barbash D.A."/>
            <person name="Barker D."/>
            <person name="Barsanti P."/>
            <person name="Batterham P."/>
            <person name="Batzoglou S."/>
            <person name="Begun D."/>
            <person name="Bhutkar A."/>
            <person name="Blanco E."/>
            <person name="Bosak S.A."/>
            <person name="Bradley R.K."/>
            <person name="Brand A.D."/>
            <person name="Brent M.R."/>
            <person name="Brooks A.N."/>
            <person name="Brown R.H."/>
            <person name="Butlin R.K."/>
            <person name="Caggese C."/>
            <person name="Calvi B.R."/>
            <person name="Bernardo de Carvalho A."/>
            <person name="Caspi A."/>
            <person name="Castrezana S."/>
            <person name="Celniker S.E."/>
            <person name="Chang J.L."/>
            <person name="Chapple C."/>
            <person name="Chatterji S."/>
            <person name="Chinwalla A."/>
            <person name="Civetta A."/>
            <person name="Clifton S.W."/>
            <person name="Comeron J.M."/>
            <person name="Costello J.C."/>
            <person name="Coyne J.A."/>
            <person name="Daub J."/>
            <person name="David R.G."/>
            <person name="Delcher A.L."/>
            <person name="Delehaunty K."/>
            <person name="Do C.B."/>
            <person name="Ebling H."/>
            <person name="Edwards K."/>
            <person name="Eickbush T."/>
            <person name="Evans J.D."/>
            <person name="Filipski A."/>
            <person name="Findeiss S."/>
            <person name="Freyhult E."/>
            <person name="Fulton L."/>
            <person name="Fulton R."/>
            <person name="Garcia A.C."/>
            <person name="Gardiner A."/>
            <person name="Garfield D.A."/>
            <person name="Garvin B.E."/>
            <person name="Gibson G."/>
            <person name="Gilbert D."/>
            <person name="Gnerre S."/>
            <person name="Godfrey J."/>
            <person name="Good R."/>
            <person name="Gotea V."/>
            <person name="Gravely B."/>
            <person name="Greenberg A.J."/>
            <person name="Griffiths-Jones S."/>
            <person name="Gross S."/>
            <person name="Guigo R."/>
            <person name="Gustafson E.A."/>
            <person name="Haerty W."/>
            <person name="Hahn M.W."/>
            <person name="Halligan D.L."/>
            <person name="Halpern A.L."/>
            <person name="Halter G.M."/>
            <person name="Han M.V."/>
            <person name="Heger A."/>
            <person name="Hillier L."/>
            <person name="Hinrichs A.S."/>
            <person name="Holmes I."/>
            <person name="Hoskins R.A."/>
            <person name="Hubisz M.J."/>
            <person name="Hultmark D."/>
            <person name="Huntley M.A."/>
            <person name="Jaffe D.B."/>
            <person name="Jagadeeshan S."/>
            <person name="Jeck W.R."/>
            <person name="Johnson J."/>
            <person name="Jones C.D."/>
            <person name="Jordan W.C."/>
            <person name="Karpen G.H."/>
            <person name="Kataoka E."/>
            <person name="Keightley P.D."/>
            <person name="Kheradpour P."/>
            <person name="Kirkness E.F."/>
            <person name="Koerich L.B."/>
            <person name="Kristiansen K."/>
            <person name="Kudrna D."/>
            <person name="Kulathinal R.J."/>
            <person name="Kumar S."/>
            <person name="Kwok R."/>
            <person name="Lander E."/>
            <person name="Langley C.H."/>
            <person name="Lapoint R."/>
            <person name="Lazzaro B.P."/>
            <person name="Lee S.J."/>
            <person name="Levesque L."/>
            <person name="Li R."/>
            <person name="Lin C.F."/>
            <person name="Lin M.F."/>
            <person name="Lindblad-Toh K."/>
            <person name="Llopart A."/>
            <person name="Long M."/>
            <person name="Low L."/>
            <person name="Lozovsky E."/>
            <person name="Lu J."/>
            <person name="Luo M."/>
            <person name="Machado C.A."/>
            <person name="Makalowski W."/>
            <person name="Marzo M."/>
            <person name="Matsuda M."/>
            <person name="Matzkin L."/>
            <person name="McAllister B."/>
            <person name="McBride C.S."/>
            <person name="McKernan B."/>
            <person name="McKernan K."/>
            <person name="Mendez-Lago M."/>
            <person name="Minx P."/>
            <person name="Mollenhauer M.U."/>
            <person name="Montooth K."/>
            <person name="Mount S.M."/>
            <person name="Mu X."/>
            <person name="Myers E."/>
            <person name="Negre B."/>
            <person name="Newfeld S."/>
            <person name="Nielsen R."/>
            <person name="Noor M.A."/>
            <person name="O'Grady P."/>
            <person name="Pachter L."/>
            <person name="Papaceit M."/>
            <person name="Parisi M.J."/>
            <person name="Parisi M."/>
            <person name="Parts L."/>
            <person name="Pedersen J.S."/>
            <person name="Pesole G."/>
            <person name="Phillippy A.M."/>
            <person name="Ponting C.P."/>
            <person name="Pop M."/>
            <person name="Porcelli D."/>
            <person name="Powell J.R."/>
            <person name="Prohaska S."/>
            <person name="Pruitt K."/>
            <person name="Puig M."/>
            <person name="Quesneville H."/>
            <person name="Ram K.R."/>
            <person name="Rand D."/>
            <person name="Rasmussen M.D."/>
            <person name="Reed L.K."/>
            <person name="Reenan R."/>
            <person name="Reily A."/>
            <person name="Remington K.A."/>
            <person name="Rieger T.T."/>
            <person name="Ritchie M.G."/>
            <person name="Robin C."/>
            <person name="Rogers Y.H."/>
            <person name="Rohde C."/>
            <person name="Rozas J."/>
            <person name="Rubenfield M.J."/>
            <person name="Ruiz A."/>
            <person name="Russo S."/>
            <person name="Salzberg S.L."/>
            <person name="Sanchez-Gracia A."/>
            <person name="Saranga D.J."/>
            <person name="Sato H."/>
            <person name="Schaeffer S.W."/>
            <person name="Schatz M.C."/>
            <person name="Schlenke T."/>
            <person name="Schwartz R."/>
            <person name="Segarra C."/>
            <person name="Singh R.S."/>
            <person name="Sirot L."/>
            <person name="Sirota M."/>
            <person name="Sisneros N.B."/>
            <person name="Smith C.D."/>
            <person name="Smith T.F."/>
            <person name="Spieth J."/>
            <person name="Stage D.E."/>
            <person name="Stark A."/>
            <person name="Stephan W."/>
            <person name="Strausberg R.L."/>
            <person name="Strempel S."/>
            <person name="Sturgill D."/>
            <person name="Sutton G."/>
            <person name="Sutton G.G."/>
            <person name="Tao W."/>
            <person name="Teichmann S."/>
            <person name="Tobari Y.N."/>
            <person name="Tomimura Y."/>
            <person name="Tsolas J.M."/>
            <person name="Valente V.L."/>
            <person name="Venter E."/>
            <person name="Venter J.C."/>
            <person name="Vicario S."/>
            <person name="Vieira F.G."/>
            <person name="Vilella A.J."/>
            <person name="Villasante A."/>
            <person name="Walenz B."/>
            <person name="Wang J."/>
            <person name="Wasserman M."/>
            <person name="Watts T."/>
            <person name="Wilson D."/>
            <person name="Wilson R.K."/>
            <person name="Wing R.A."/>
            <person name="Wolfner M.F."/>
            <person name="Wong A."/>
            <person name="Wong G.K."/>
            <person name="Wu C.I."/>
            <person name="Wu G."/>
            <person name="Yamamoto D."/>
            <person name="Yang H.P."/>
            <person name="Yang S.P."/>
            <person name="Yorke J.A."/>
            <person name="Yoshida K."/>
            <person name="Zdobnov E."/>
            <person name="Zhang P."/>
            <person name="Zhang Y."/>
            <person name="Zimin A.V."/>
            <person name="Baldwin J."/>
            <person name="Abdouelleil A."/>
            <person name="Abdulkadir J."/>
            <person name="Abebe A."/>
            <person name="Abera B."/>
            <person name="Abreu J."/>
            <person name="Acer S.C."/>
            <person name="Aftuck L."/>
            <person name="Alexander A."/>
            <person name="An P."/>
            <person name="Anderson E."/>
            <person name="Anderson S."/>
            <person name="Arachi H."/>
            <person name="Azer M."/>
            <person name="Bachantsang P."/>
            <person name="Barry A."/>
            <person name="Bayul T."/>
            <person name="Berlin A."/>
            <person name="Bessette D."/>
            <person name="Bloom T."/>
            <person name="Blye J."/>
            <person name="Boguslavskiy L."/>
            <person name="Bonnet C."/>
            <person name="Boukhgalter B."/>
            <person name="Bourzgui I."/>
            <person name="Brown A."/>
            <person name="Cahill P."/>
            <person name="Channer S."/>
            <person name="Cheshatsang Y."/>
            <person name="Chuda L."/>
            <person name="Citroen M."/>
            <person name="Collymore A."/>
            <person name="Cooke P."/>
            <person name="Costello M."/>
            <person name="D'Aco K."/>
            <person name="Daza R."/>
            <person name="De Haan G."/>
            <person name="DeGray S."/>
            <person name="DeMaso C."/>
            <person name="Dhargay N."/>
            <person name="Dooley K."/>
            <person name="Dooley E."/>
            <person name="Doricent M."/>
            <person name="Dorje P."/>
            <person name="Dorjee K."/>
            <person name="Dupes A."/>
            <person name="Elong R."/>
            <person name="Falk J."/>
            <person name="Farina A."/>
            <person name="Faro S."/>
            <person name="Ferguson D."/>
            <person name="Fisher S."/>
            <person name="Foley C.D."/>
            <person name="Franke A."/>
            <person name="Friedrich D."/>
            <person name="Gadbois L."/>
            <person name="Gearin G."/>
            <person name="Gearin C.R."/>
            <person name="Giannoukos G."/>
            <person name="Goode T."/>
            <person name="Graham J."/>
            <person name="Grandbois E."/>
            <person name="Grewal S."/>
            <person name="Gyaltsen K."/>
            <person name="Hafez N."/>
            <person name="Hagos B."/>
            <person name="Hall J."/>
            <person name="Henson C."/>
            <person name="Hollinger A."/>
            <person name="Honan T."/>
            <person name="Huard M.D."/>
            <person name="Hughes L."/>
            <person name="Hurhula B."/>
            <person name="Husby M.E."/>
            <person name="Kamat A."/>
            <person name="Kanga B."/>
            <person name="Kashin S."/>
            <person name="Khazanovich D."/>
            <person name="Kisner P."/>
            <person name="Lance K."/>
            <person name="Lara M."/>
            <person name="Lee W."/>
            <person name="Lennon N."/>
            <person name="Letendre F."/>
            <person name="LeVine R."/>
            <person name="Lipovsky A."/>
            <person name="Liu X."/>
            <person name="Liu J."/>
            <person name="Liu S."/>
            <person name="Lokyitsang T."/>
            <person name="Lokyitsang Y."/>
            <person name="Lubonja R."/>
            <person name="Lui A."/>
            <person name="MacDonald P."/>
            <person name="Magnisalis V."/>
            <person name="Maru K."/>
            <person name="Matthews C."/>
            <person name="McCusker W."/>
            <person name="McDonough S."/>
            <person name="Mehta T."/>
            <person name="Meldrim J."/>
            <person name="Meneus L."/>
            <person name="Mihai O."/>
            <person name="Mihalev A."/>
            <person name="Mihova T."/>
            <person name="Mittelman R."/>
            <person name="Mlenga V."/>
            <person name="Montmayeur A."/>
            <person name="Mulrain L."/>
            <person name="Navidi A."/>
            <person name="Naylor J."/>
            <person name="Negash T."/>
            <person name="Nguyen T."/>
            <person name="Nguyen N."/>
            <person name="Nicol R."/>
            <person name="Norbu C."/>
            <person name="Norbu N."/>
            <person name="Novod N."/>
            <person name="O'Neill B."/>
            <person name="Osman S."/>
            <person name="Markiewicz E."/>
            <person name="Oyono O.L."/>
            <person name="Patti C."/>
            <person name="Phunkhang P."/>
            <person name="Pierre F."/>
            <person name="Priest M."/>
            <person name="Raghuraman S."/>
            <person name="Rege F."/>
            <person name="Reyes R."/>
            <person name="Rise C."/>
            <person name="Rogov P."/>
            <person name="Ross K."/>
            <person name="Ryan E."/>
            <person name="Settipalli S."/>
            <person name="Shea T."/>
            <person name="Sherpa N."/>
            <person name="Shi L."/>
            <person name="Shih D."/>
            <person name="Sparrow T."/>
            <person name="Spaulding J."/>
            <person name="Stalker J."/>
            <person name="Stange-Thomann N."/>
            <person name="Stavropoulos S."/>
            <person name="Stone C."/>
            <person name="Strader C."/>
            <person name="Tesfaye S."/>
            <person name="Thomson T."/>
            <person name="Thoulutsang Y."/>
            <person name="Thoulutsang D."/>
            <person name="Topham K."/>
            <person name="Topping I."/>
            <person name="Tsamla T."/>
            <person name="Vassiliev H."/>
            <person name="Vo A."/>
            <person name="Wangchuk T."/>
            <person name="Wangdi T."/>
            <person name="Weiand M."/>
            <person name="Wilkinson J."/>
            <person name="Wilson A."/>
            <person name="Yadav S."/>
            <person name="Young G."/>
            <person name="Yu Q."/>
            <person name="Zembek L."/>
            <person name="Zhong D."/>
            <person name="Zimmer A."/>
            <person name="Zwirko Z."/>
            <person name="Jaffe D.B."/>
            <person name="Alvarez P."/>
            <person name="Brockman W."/>
            <person name="Butler J."/>
            <person name="Chin C."/>
            <person name="Gnerre S."/>
            <person name="Grabherr M."/>
            <person name="Kleber M."/>
            <person name="Mauceli E."/>
            <person name="MacCallum I."/>
        </authorList>
    </citation>
    <scope>NUCLEOTIDE SEQUENCE [LARGE SCALE GENOMIC DNA]</scope>
    <source>
        <strain evidence="2 3">TSC#14021-0224.01</strain>
    </source>
</reference>
<gene>
    <name evidence="2" type="primary">Dere\GG13911</name>
    <name evidence="2" type="synonym">dere_GLEANR_14132</name>
    <name evidence="2" type="synonym">GG13911</name>
    <name evidence="2" type="ORF">Dere_GG13911</name>
</gene>